<dbReference type="AlphaFoldDB" id="A0A9W8JCW5"/>
<evidence type="ECO:0000313" key="2">
    <source>
        <dbReference type="EMBL" id="KAJ2932566.1"/>
    </source>
</evidence>
<dbReference type="Proteomes" id="UP001140091">
    <property type="component" value="Unassembled WGS sequence"/>
</dbReference>
<comment type="caution">
    <text evidence="2">The sequence shown here is derived from an EMBL/GenBank/DDBJ whole genome shotgun (WGS) entry which is preliminary data.</text>
</comment>
<sequence length="352" mass="38348">MYGLNTRNAVASKSFVLEAPAGPVNRTPDPLPLAANDWTVYAPYALVKRYKVSGRFAPFADDDMVAESGAAPRVAAVAPEVSAFGASTLHGNTPHLYPAMYDETERNKFIFRNVDNVAVADTTAPFKLNLPDYDINKMKDFEFDDMYFGCGGDSEHPRDLYSPSPSSDTSGYWSSPATSLGYDSDTPNTSVCTEDDLGVIGSPFRVKTPYRGRANPPLPLMLLEGIHMRTFEDVIVEEGSSSSPPASPNPPTIASPVPELNPRVDLENQTAFDVLEDAQYGGEYGGGLLFSHLKLLDVEVPQVDPEQKTWNAIVKAKFGEEVMKALKPHLAVGVQMVMDLLDEVDSELDGFE</sequence>
<feature type="non-terminal residue" evidence="2">
    <location>
        <position position="1"/>
    </location>
</feature>
<proteinExistence type="predicted"/>
<reference evidence="2" key="1">
    <citation type="submission" date="2022-06" db="EMBL/GenBank/DDBJ databases">
        <title>Genome Sequence of Candolleomyces eurysporus.</title>
        <authorList>
            <person name="Buettner E."/>
        </authorList>
    </citation>
    <scope>NUCLEOTIDE SEQUENCE</scope>
    <source>
        <strain evidence="2">VTCC 930004</strain>
    </source>
</reference>
<name>A0A9W8JCW5_9AGAR</name>
<evidence type="ECO:0000313" key="3">
    <source>
        <dbReference type="Proteomes" id="UP001140091"/>
    </source>
</evidence>
<dbReference type="OrthoDB" id="2962046at2759"/>
<dbReference type="EMBL" id="JANBPK010000770">
    <property type="protein sequence ID" value="KAJ2932566.1"/>
    <property type="molecule type" value="Genomic_DNA"/>
</dbReference>
<feature type="region of interest" description="Disordered" evidence="1">
    <location>
        <begin position="237"/>
        <end position="260"/>
    </location>
</feature>
<gene>
    <name evidence="2" type="ORF">H1R20_g4558</name>
</gene>
<protein>
    <submittedName>
        <fullName evidence="2">Uncharacterized protein</fullName>
    </submittedName>
</protein>
<organism evidence="2 3">
    <name type="scientific">Candolleomyces eurysporus</name>
    <dbReference type="NCBI Taxonomy" id="2828524"/>
    <lineage>
        <taxon>Eukaryota</taxon>
        <taxon>Fungi</taxon>
        <taxon>Dikarya</taxon>
        <taxon>Basidiomycota</taxon>
        <taxon>Agaricomycotina</taxon>
        <taxon>Agaricomycetes</taxon>
        <taxon>Agaricomycetidae</taxon>
        <taxon>Agaricales</taxon>
        <taxon>Agaricineae</taxon>
        <taxon>Psathyrellaceae</taxon>
        <taxon>Candolleomyces</taxon>
    </lineage>
</organism>
<evidence type="ECO:0000256" key="1">
    <source>
        <dbReference type="SAM" id="MobiDB-lite"/>
    </source>
</evidence>
<keyword evidence="3" id="KW-1185">Reference proteome</keyword>
<accession>A0A9W8JCW5</accession>
<feature type="region of interest" description="Disordered" evidence="1">
    <location>
        <begin position="158"/>
        <end position="188"/>
    </location>
</feature>
<feature type="compositionally biased region" description="Polar residues" evidence="1">
    <location>
        <begin position="163"/>
        <end position="178"/>
    </location>
</feature>